<dbReference type="InterPro" id="IPR035897">
    <property type="entry name" value="Toll_tir_struct_dom_sf"/>
</dbReference>
<dbReference type="Pfam" id="PF08357">
    <property type="entry name" value="SEFIR"/>
    <property type="match status" value="1"/>
</dbReference>
<dbReference type="Gene3D" id="3.40.50.10140">
    <property type="entry name" value="Toll/interleukin-1 receptor homology (TIR) domain"/>
    <property type="match status" value="1"/>
</dbReference>
<dbReference type="PANTHER" id="PTHR15583:SF7">
    <property type="entry name" value="INTERLEUKIN CYTOKINE RECEPTOR-RELATED PROTEIN 2"/>
    <property type="match status" value="1"/>
</dbReference>
<dbReference type="InterPro" id="IPR013568">
    <property type="entry name" value="SEFIR_dom"/>
</dbReference>
<keyword evidence="2" id="KW-0812">Transmembrane</keyword>
<protein>
    <submittedName>
        <fullName evidence="9">SEFIR domain-containing protein</fullName>
    </submittedName>
</protein>
<comment type="subcellular location">
    <subcellularLocation>
        <location evidence="1">Membrane</location>
        <topology evidence="1">Single-pass type I membrane protein</topology>
    </subcellularLocation>
</comment>
<dbReference type="STRING" id="218821.SAMN05421837_108432"/>
<keyword evidence="4" id="KW-1133">Transmembrane helix</keyword>
<accession>A0A1H5RE95</accession>
<evidence type="ECO:0000256" key="3">
    <source>
        <dbReference type="ARBA" id="ARBA00022729"/>
    </source>
</evidence>
<evidence type="ECO:0000259" key="8">
    <source>
        <dbReference type="PROSITE" id="PS51534"/>
    </source>
</evidence>
<evidence type="ECO:0000256" key="2">
    <source>
        <dbReference type="ARBA" id="ARBA00022692"/>
    </source>
</evidence>
<dbReference type="OrthoDB" id="3365840at2"/>
<evidence type="ECO:0000256" key="5">
    <source>
        <dbReference type="ARBA" id="ARBA00023136"/>
    </source>
</evidence>
<proteinExistence type="predicted"/>
<feature type="domain" description="SEFIR" evidence="8">
    <location>
        <begin position="223"/>
        <end position="362"/>
    </location>
</feature>
<keyword evidence="7" id="KW-0325">Glycoprotein</keyword>
<evidence type="ECO:0000256" key="4">
    <source>
        <dbReference type="ARBA" id="ARBA00022989"/>
    </source>
</evidence>
<dbReference type="GO" id="GO:0016020">
    <property type="term" value="C:membrane"/>
    <property type="evidence" value="ECO:0007669"/>
    <property type="project" value="UniProtKB-SubCell"/>
</dbReference>
<keyword evidence="3" id="KW-0732">Signal</keyword>
<dbReference type="SUPFAM" id="SSF52200">
    <property type="entry name" value="Toll/Interleukin receptor TIR domain"/>
    <property type="match status" value="1"/>
</dbReference>
<dbReference type="PROSITE" id="PS51534">
    <property type="entry name" value="SEFIR"/>
    <property type="match status" value="1"/>
</dbReference>
<dbReference type="EMBL" id="FNUJ01000008">
    <property type="protein sequence ID" value="SEF35837.1"/>
    <property type="molecule type" value="Genomic_DNA"/>
</dbReference>
<evidence type="ECO:0000313" key="9">
    <source>
        <dbReference type="EMBL" id="SEF35837.1"/>
    </source>
</evidence>
<sequence length="390" mass="42643">MEEELCELSFGLVDAGARTIDAEPAKVDLGTLRLRGWHVDAVRSPAGFGDHDVHLLKINAELRREPGVPGPRWFEVGYTFSAPGNGDAIVVDAIPRTVLAPQPAASHRLDGGLAFVAGQGDLHLPAYEPVVDVFGLGGPDVRWRYSAAGVHPGSRVSWLVLAVPPGSPEVEVEVAMRHDLTPDDALGMVPTADHSRFTLRLDRGTRAVEPESAPAVRVTGTAAPRVFISYTHDDARHVEAVRKLADFLCECGIDTHLDRWDLEQRRNWGHWAIHNIRAADFVLVVASPLCKAVGNGEVANKANRGMQSELVVLADKQHTDRETWTKKLLPVVLPPHTPDDLPDFLLPQSADHYVVSAPTVEGAESLLRTITRQPKFTRPRVAAEVIRFDD</sequence>
<dbReference type="RefSeq" id="WP_086677958.1">
    <property type="nucleotide sequence ID" value="NZ_FNUJ01000008.1"/>
</dbReference>
<evidence type="ECO:0000256" key="6">
    <source>
        <dbReference type="ARBA" id="ARBA00023170"/>
    </source>
</evidence>
<evidence type="ECO:0000313" key="10">
    <source>
        <dbReference type="Proteomes" id="UP000198878"/>
    </source>
</evidence>
<dbReference type="Proteomes" id="UP000198878">
    <property type="component" value="Unassembled WGS sequence"/>
</dbReference>
<keyword evidence="5" id="KW-0472">Membrane</keyword>
<evidence type="ECO:0000256" key="1">
    <source>
        <dbReference type="ARBA" id="ARBA00004479"/>
    </source>
</evidence>
<dbReference type="GO" id="GO:0030368">
    <property type="term" value="F:interleukin-17 receptor activity"/>
    <property type="evidence" value="ECO:0007669"/>
    <property type="project" value="InterPro"/>
</dbReference>
<keyword evidence="6" id="KW-0675">Receptor</keyword>
<gene>
    <name evidence="9" type="ORF">SAMN05421837_108432</name>
</gene>
<dbReference type="PANTHER" id="PTHR15583">
    <property type="entry name" value="INTERLEUKIN-17 RECEPTOR"/>
    <property type="match status" value="1"/>
</dbReference>
<dbReference type="InterPro" id="IPR039465">
    <property type="entry name" value="IL-17_rcpt-like"/>
</dbReference>
<name>A0A1H5RE95_9PSEU</name>
<reference evidence="10" key="1">
    <citation type="submission" date="2016-10" db="EMBL/GenBank/DDBJ databases">
        <authorList>
            <person name="Varghese N."/>
            <person name="Submissions S."/>
        </authorList>
    </citation>
    <scope>NUCLEOTIDE SEQUENCE [LARGE SCALE GENOMIC DNA]</scope>
    <source>
        <strain evidence="10">DSM 44654</strain>
    </source>
</reference>
<keyword evidence="10" id="KW-1185">Reference proteome</keyword>
<evidence type="ECO:0000256" key="7">
    <source>
        <dbReference type="ARBA" id="ARBA00023180"/>
    </source>
</evidence>
<dbReference type="AlphaFoldDB" id="A0A1H5RE95"/>
<organism evidence="9 10">
    <name type="scientific">Amycolatopsis pretoriensis</name>
    <dbReference type="NCBI Taxonomy" id="218821"/>
    <lineage>
        <taxon>Bacteria</taxon>
        <taxon>Bacillati</taxon>
        <taxon>Actinomycetota</taxon>
        <taxon>Actinomycetes</taxon>
        <taxon>Pseudonocardiales</taxon>
        <taxon>Pseudonocardiaceae</taxon>
        <taxon>Amycolatopsis</taxon>
    </lineage>
</organism>